<protein>
    <recommendedName>
        <fullName evidence="1">SnoaL-like domain-containing protein</fullName>
    </recommendedName>
</protein>
<dbReference type="SUPFAM" id="SSF54427">
    <property type="entry name" value="NTF2-like"/>
    <property type="match status" value="1"/>
</dbReference>
<dbReference type="RefSeq" id="WP_344587388.1">
    <property type="nucleotide sequence ID" value="NZ_BAAARW010000003.1"/>
</dbReference>
<dbReference type="InterPro" id="IPR032710">
    <property type="entry name" value="NTF2-like_dom_sf"/>
</dbReference>
<proteinExistence type="predicted"/>
<dbReference type="EMBL" id="BAAARW010000003">
    <property type="protein sequence ID" value="GAA2405129.1"/>
    <property type="molecule type" value="Genomic_DNA"/>
</dbReference>
<keyword evidence="3" id="KW-1185">Reference proteome</keyword>
<accession>A0ABN3IHL0</accession>
<evidence type="ECO:0000313" key="3">
    <source>
        <dbReference type="Proteomes" id="UP001501231"/>
    </source>
</evidence>
<dbReference type="Proteomes" id="UP001501231">
    <property type="component" value="Unassembled WGS sequence"/>
</dbReference>
<gene>
    <name evidence="2" type="ORF">GCM10010191_11130</name>
</gene>
<name>A0ABN3IHL0_9ACTN</name>
<sequence>MSDELRAGNIKVTIDYINAINTWDFAAMATLLHPEAALVMPYAPDGFPRETRGRDAVIDFIRQVPDLIDPENLHDVVIHGWGDDPNELVAEYKSATRVKATGLPYANDYIVRITLADGMIIRFAEYYDPIKLVVALGGGVTLPTA</sequence>
<comment type="caution">
    <text evidence="2">The sequence shown here is derived from an EMBL/GenBank/DDBJ whole genome shotgun (WGS) entry which is preliminary data.</text>
</comment>
<organism evidence="2 3">
    <name type="scientific">Actinomadura vinacea</name>
    <dbReference type="NCBI Taxonomy" id="115336"/>
    <lineage>
        <taxon>Bacteria</taxon>
        <taxon>Bacillati</taxon>
        <taxon>Actinomycetota</taxon>
        <taxon>Actinomycetes</taxon>
        <taxon>Streptosporangiales</taxon>
        <taxon>Thermomonosporaceae</taxon>
        <taxon>Actinomadura</taxon>
    </lineage>
</organism>
<reference evidence="2 3" key="1">
    <citation type="journal article" date="2019" name="Int. J. Syst. Evol. Microbiol.">
        <title>The Global Catalogue of Microorganisms (GCM) 10K type strain sequencing project: providing services to taxonomists for standard genome sequencing and annotation.</title>
        <authorList>
            <consortium name="The Broad Institute Genomics Platform"/>
            <consortium name="The Broad Institute Genome Sequencing Center for Infectious Disease"/>
            <person name="Wu L."/>
            <person name="Ma J."/>
        </authorList>
    </citation>
    <scope>NUCLEOTIDE SEQUENCE [LARGE SCALE GENOMIC DNA]</scope>
    <source>
        <strain evidence="2 3">JCM 3325</strain>
    </source>
</reference>
<dbReference type="InterPro" id="IPR037401">
    <property type="entry name" value="SnoaL-like"/>
</dbReference>
<dbReference type="Gene3D" id="3.10.450.50">
    <property type="match status" value="1"/>
</dbReference>
<evidence type="ECO:0000259" key="1">
    <source>
        <dbReference type="Pfam" id="PF12680"/>
    </source>
</evidence>
<dbReference type="Pfam" id="PF12680">
    <property type="entry name" value="SnoaL_2"/>
    <property type="match status" value="1"/>
</dbReference>
<feature type="domain" description="SnoaL-like" evidence="1">
    <location>
        <begin position="15"/>
        <end position="122"/>
    </location>
</feature>
<evidence type="ECO:0000313" key="2">
    <source>
        <dbReference type="EMBL" id="GAA2405129.1"/>
    </source>
</evidence>